<sequence length="105" mass="11152">MTPLAAATWGLVGALVVEVLELAAEIRRRKGRWPWTGPRLWPSLLAVGLRLTAAALVAAAMSEQFAGRWPAFCVGISAPLIVARIAQEVPPFTSGRDVSDGKSTT</sequence>
<evidence type="ECO:0000313" key="3">
    <source>
        <dbReference type="Proteomes" id="UP001589535"/>
    </source>
</evidence>
<keyword evidence="1" id="KW-1133">Transmembrane helix</keyword>
<organism evidence="2 3">
    <name type="scientific">Amycolatopsis plumensis</name>
    <dbReference type="NCBI Taxonomy" id="236508"/>
    <lineage>
        <taxon>Bacteria</taxon>
        <taxon>Bacillati</taxon>
        <taxon>Actinomycetota</taxon>
        <taxon>Actinomycetes</taxon>
        <taxon>Pseudonocardiales</taxon>
        <taxon>Pseudonocardiaceae</taxon>
        <taxon>Amycolatopsis</taxon>
    </lineage>
</organism>
<keyword evidence="1" id="KW-0812">Transmembrane</keyword>
<protein>
    <submittedName>
        <fullName evidence="2">Uncharacterized protein</fullName>
    </submittedName>
</protein>
<keyword evidence="3" id="KW-1185">Reference proteome</keyword>
<feature type="transmembrane region" description="Helical" evidence="1">
    <location>
        <begin position="39"/>
        <end position="60"/>
    </location>
</feature>
<keyword evidence="1" id="KW-0472">Membrane</keyword>
<gene>
    <name evidence="2" type="ORF">ACFFTO_17700</name>
</gene>
<name>A0ABV5U3R4_9PSEU</name>
<evidence type="ECO:0000256" key="1">
    <source>
        <dbReference type="SAM" id="Phobius"/>
    </source>
</evidence>
<reference evidence="2 3" key="1">
    <citation type="submission" date="2024-09" db="EMBL/GenBank/DDBJ databases">
        <authorList>
            <person name="Sun Q."/>
            <person name="Mori K."/>
        </authorList>
    </citation>
    <scope>NUCLEOTIDE SEQUENCE [LARGE SCALE GENOMIC DNA]</scope>
    <source>
        <strain evidence="2 3">JCM 13852</strain>
    </source>
</reference>
<accession>A0ABV5U3R4</accession>
<proteinExistence type="predicted"/>
<dbReference type="RefSeq" id="WP_378194552.1">
    <property type="nucleotide sequence ID" value="NZ_JBHMBK010000012.1"/>
</dbReference>
<dbReference type="Proteomes" id="UP001589535">
    <property type="component" value="Unassembled WGS sequence"/>
</dbReference>
<evidence type="ECO:0000313" key="2">
    <source>
        <dbReference type="EMBL" id="MFB9686033.1"/>
    </source>
</evidence>
<comment type="caution">
    <text evidence="2">The sequence shown here is derived from an EMBL/GenBank/DDBJ whole genome shotgun (WGS) entry which is preliminary data.</text>
</comment>
<dbReference type="EMBL" id="JBHMBK010000012">
    <property type="protein sequence ID" value="MFB9686033.1"/>
    <property type="molecule type" value="Genomic_DNA"/>
</dbReference>